<dbReference type="EMBL" id="JH817471">
    <property type="protein sequence ID" value="EKC21131.1"/>
    <property type="molecule type" value="Genomic_DNA"/>
</dbReference>
<name>K1QHQ7_MAGGI</name>
<dbReference type="InParanoid" id="K1QHQ7"/>
<organism evidence="1">
    <name type="scientific">Magallana gigas</name>
    <name type="common">Pacific oyster</name>
    <name type="synonym">Crassostrea gigas</name>
    <dbReference type="NCBI Taxonomy" id="29159"/>
    <lineage>
        <taxon>Eukaryota</taxon>
        <taxon>Metazoa</taxon>
        <taxon>Spiralia</taxon>
        <taxon>Lophotrochozoa</taxon>
        <taxon>Mollusca</taxon>
        <taxon>Bivalvia</taxon>
        <taxon>Autobranchia</taxon>
        <taxon>Pteriomorphia</taxon>
        <taxon>Ostreida</taxon>
        <taxon>Ostreoidea</taxon>
        <taxon>Ostreidae</taxon>
        <taxon>Magallana</taxon>
    </lineage>
</organism>
<reference evidence="1" key="1">
    <citation type="journal article" date="2012" name="Nature">
        <title>The oyster genome reveals stress adaptation and complexity of shell formation.</title>
        <authorList>
            <person name="Zhang G."/>
            <person name="Fang X."/>
            <person name="Guo X."/>
            <person name="Li L."/>
            <person name="Luo R."/>
            <person name="Xu F."/>
            <person name="Yang P."/>
            <person name="Zhang L."/>
            <person name="Wang X."/>
            <person name="Qi H."/>
            <person name="Xiong Z."/>
            <person name="Que H."/>
            <person name="Xie Y."/>
            <person name="Holland P.W."/>
            <person name="Paps J."/>
            <person name="Zhu Y."/>
            <person name="Wu F."/>
            <person name="Chen Y."/>
            <person name="Wang J."/>
            <person name="Peng C."/>
            <person name="Meng J."/>
            <person name="Yang L."/>
            <person name="Liu J."/>
            <person name="Wen B."/>
            <person name="Zhang N."/>
            <person name="Huang Z."/>
            <person name="Zhu Q."/>
            <person name="Feng Y."/>
            <person name="Mount A."/>
            <person name="Hedgecock D."/>
            <person name="Xu Z."/>
            <person name="Liu Y."/>
            <person name="Domazet-Loso T."/>
            <person name="Du Y."/>
            <person name="Sun X."/>
            <person name="Zhang S."/>
            <person name="Liu B."/>
            <person name="Cheng P."/>
            <person name="Jiang X."/>
            <person name="Li J."/>
            <person name="Fan D."/>
            <person name="Wang W."/>
            <person name="Fu W."/>
            <person name="Wang T."/>
            <person name="Wang B."/>
            <person name="Zhang J."/>
            <person name="Peng Z."/>
            <person name="Li Y."/>
            <person name="Li N."/>
            <person name="Wang J."/>
            <person name="Chen M."/>
            <person name="He Y."/>
            <person name="Tan F."/>
            <person name="Song X."/>
            <person name="Zheng Q."/>
            <person name="Huang R."/>
            <person name="Yang H."/>
            <person name="Du X."/>
            <person name="Chen L."/>
            <person name="Yang M."/>
            <person name="Gaffney P.M."/>
            <person name="Wang S."/>
            <person name="Luo L."/>
            <person name="She Z."/>
            <person name="Ming Y."/>
            <person name="Huang W."/>
            <person name="Zhang S."/>
            <person name="Huang B."/>
            <person name="Zhang Y."/>
            <person name="Qu T."/>
            <person name="Ni P."/>
            <person name="Miao G."/>
            <person name="Wang J."/>
            <person name="Wang Q."/>
            <person name="Steinberg C.E."/>
            <person name="Wang H."/>
            <person name="Li N."/>
            <person name="Qian L."/>
            <person name="Zhang G."/>
            <person name="Li Y."/>
            <person name="Yang H."/>
            <person name="Liu X."/>
            <person name="Wang J."/>
            <person name="Yin Y."/>
            <person name="Wang J."/>
        </authorList>
    </citation>
    <scope>NUCLEOTIDE SEQUENCE [LARGE SCALE GENOMIC DNA]</scope>
    <source>
        <strain evidence="1">05x7-T-G4-1.051#20</strain>
    </source>
</reference>
<gene>
    <name evidence="1" type="ORF">CGI_10004550</name>
</gene>
<protein>
    <submittedName>
        <fullName evidence="1">Uncharacterized protein</fullName>
    </submittedName>
</protein>
<proteinExistence type="predicted"/>
<dbReference type="AlphaFoldDB" id="K1QHQ7"/>
<accession>K1QHQ7</accession>
<sequence length="100" mass="11259">MSGVLSPLMAVGPRVDSGPLTLPFYASNLRVLTTRLIRLYVLGVAVTYWLKYHSKSWEKRKGGFYFLGDGAMGLEEVGYQKSSDFADYGFKDRKVLRVES</sequence>
<evidence type="ECO:0000313" key="1">
    <source>
        <dbReference type="EMBL" id="EKC21131.1"/>
    </source>
</evidence>
<dbReference type="HOGENOM" id="CLU_2308737_0_0_1"/>